<dbReference type="SUPFAM" id="SSF81383">
    <property type="entry name" value="F-box domain"/>
    <property type="match status" value="1"/>
</dbReference>
<evidence type="ECO:0000313" key="2">
    <source>
        <dbReference type="Proteomes" id="UP000198287"/>
    </source>
</evidence>
<organism evidence="1 2">
    <name type="scientific">Folsomia candida</name>
    <name type="common">Springtail</name>
    <dbReference type="NCBI Taxonomy" id="158441"/>
    <lineage>
        <taxon>Eukaryota</taxon>
        <taxon>Metazoa</taxon>
        <taxon>Ecdysozoa</taxon>
        <taxon>Arthropoda</taxon>
        <taxon>Hexapoda</taxon>
        <taxon>Collembola</taxon>
        <taxon>Entomobryomorpha</taxon>
        <taxon>Isotomoidea</taxon>
        <taxon>Isotomidae</taxon>
        <taxon>Proisotominae</taxon>
        <taxon>Folsomia</taxon>
    </lineage>
</organism>
<dbReference type="InterPro" id="IPR036047">
    <property type="entry name" value="F-box-like_dom_sf"/>
</dbReference>
<dbReference type="InterPro" id="IPR032675">
    <property type="entry name" value="LRR_dom_sf"/>
</dbReference>
<dbReference type="OrthoDB" id="2382755at2759"/>
<dbReference type="EMBL" id="LNIX01000010">
    <property type="protein sequence ID" value="OXA49214.1"/>
    <property type="molecule type" value="Genomic_DNA"/>
</dbReference>
<dbReference type="Proteomes" id="UP000198287">
    <property type="component" value="Unassembled WGS sequence"/>
</dbReference>
<evidence type="ECO:0000313" key="1">
    <source>
        <dbReference type="EMBL" id="OXA49214.1"/>
    </source>
</evidence>
<proteinExistence type="predicted"/>
<comment type="caution">
    <text evidence="1">The sequence shown here is derived from an EMBL/GenBank/DDBJ whole genome shotgun (WGS) entry which is preliminary data.</text>
</comment>
<dbReference type="Gene3D" id="3.80.10.10">
    <property type="entry name" value="Ribonuclease Inhibitor"/>
    <property type="match status" value="1"/>
</dbReference>
<gene>
    <name evidence="1" type="ORF">Fcan01_15703</name>
</gene>
<protein>
    <recommendedName>
        <fullName evidence="3">F-box domain-containing protein</fullName>
    </recommendedName>
</protein>
<accession>A0A226DWM4</accession>
<reference evidence="1 2" key="1">
    <citation type="submission" date="2015-12" db="EMBL/GenBank/DDBJ databases">
        <title>The genome of Folsomia candida.</title>
        <authorList>
            <person name="Faddeeva A."/>
            <person name="Derks M.F."/>
            <person name="Anvar Y."/>
            <person name="Smit S."/>
            <person name="Van Straalen N."/>
            <person name="Roelofs D."/>
        </authorList>
    </citation>
    <scope>NUCLEOTIDE SEQUENCE [LARGE SCALE GENOMIC DNA]</scope>
    <source>
        <strain evidence="1 2">VU population</strain>
        <tissue evidence="1">Whole body</tissue>
    </source>
</reference>
<sequence>MELESKRCPIKGPHLAVTLPEILREIVSFLPNHDLCQNVTLVSRGWEQISRKQLVSRVMINLTPTNMAGYLELGLPRVTGRVPVTRIPARFLRIRGNHHKHVFLSYFNFENLSPEESNLLKSFTSTATSPITALRLDYFPHGAIHPHVVSLFSHCPKLESVSFSPRCFKIQTIKIFHPKSVSFPKVETFEIFMTPDYSDFDEFMNSLRLTDFLEIVSIFPNLKILRCGTLSQNIVEYFLSDKASIETLSMTLCNTGPALTIPKRSLFLTRIQFRVGLTNSTNYNVILAIFADQLEKLKLTAEYNLPRKVFDCIMPSYY</sequence>
<evidence type="ECO:0008006" key="3">
    <source>
        <dbReference type="Google" id="ProtNLM"/>
    </source>
</evidence>
<keyword evidence="2" id="KW-1185">Reference proteome</keyword>
<name>A0A226DWM4_FOLCA</name>
<dbReference type="AlphaFoldDB" id="A0A226DWM4"/>